<dbReference type="STRING" id="69895.SAMN05192551_101591"/>
<reference evidence="3" key="1">
    <citation type="submission" date="2016-10" db="EMBL/GenBank/DDBJ databases">
        <authorList>
            <person name="Varghese N."/>
            <person name="Submissions S."/>
        </authorList>
    </citation>
    <scope>NUCLEOTIDE SEQUENCE [LARGE SCALE GENOMIC DNA]</scope>
    <source>
        <strain evidence="3">Z-7934</strain>
    </source>
</reference>
<dbReference type="Proteomes" id="UP000199287">
    <property type="component" value="Unassembled WGS sequence"/>
</dbReference>
<name>A0A1I3B504_9FIRM</name>
<feature type="compositionally biased region" description="Basic and acidic residues" evidence="1">
    <location>
        <begin position="64"/>
        <end position="73"/>
    </location>
</feature>
<dbReference type="OrthoDB" id="1958145at2"/>
<feature type="region of interest" description="Disordered" evidence="1">
    <location>
        <begin position="20"/>
        <end position="125"/>
    </location>
</feature>
<feature type="compositionally biased region" description="Basic and acidic residues" evidence="1">
    <location>
        <begin position="111"/>
        <end position="120"/>
    </location>
</feature>
<keyword evidence="3" id="KW-1185">Reference proteome</keyword>
<dbReference type="RefSeq" id="WP_093369499.1">
    <property type="nucleotide sequence ID" value="NZ_FOQA01000001.1"/>
</dbReference>
<proteinExistence type="predicted"/>
<evidence type="ECO:0000256" key="1">
    <source>
        <dbReference type="SAM" id="MobiDB-lite"/>
    </source>
</evidence>
<protein>
    <submittedName>
        <fullName evidence="2">Uncharacterized protein</fullName>
    </submittedName>
</protein>
<dbReference type="EMBL" id="FOQA01000001">
    <property type="protein sequence ID" value="SFH57353.1"/>
    <property type="molecule type" value="Genomic_DNA"/>
</dbReference>
<feature type="compositionally biased region" description="Basic residues" evidence="1">
    <location>
        <begin position="101"/>
        <end position="110"/>
    </location>
</feature>
<feature type="compositionally biased region" description="Basic residues" evidence="1">
    <location>
        <begin position="20"/>
        <end position="32"/>
    </location>
</feature>
<sequence length="165" mass="18855">MQIESILIFVVLIALSSLTNKRKQAQQQRKKQQTVTTRQSDIETASSPVETSSQKSKQPKGKRTLQDILREMQNDLAAESQEKEIKEESKENKTTPIHKEKSTKKAQKKKSIPEPSKEVKQQSPIYANEIKDNLSSRRLQVNQQSIYNGIVFSEILGKPKGHRKN</sequence>
<feature type="compositionally biased region" description="Polar residues" evidence="1">
    <location>
        <begin position="42"/>
        <end position="56"/>
    </location>
</feature>
<dbReference type="AlphaFoldDB" id="A0A1I3B504"/>
<feature type="compositionally biased region" description="Basic and acidic residues" evidence="1">
    <location>
        <begin position="80"/>
        <end position="100"/>
    </location>
</feature>
<organism evidence="2 3">
    <name type="scientific">Tindallia magadiensis</name>
    <dbReference type="NCBI Taxonomy" id="69895"/>
    <lineage>
        <taxon>Bacteria</taxon>
        <taxon>Bacillati</taxon>
        <taxon>Bacillota</taxon>
        <taxon>Clostridia</taxon>
        <taxon>Peptostreptococcales</taxon>
        <taxon>Tindalliaceae</taxon>
        <taxon>Tindallia</taxon>
    </lineage>
</organism>
<accession>A0A1I3B504</accession>
<gene>
    <name evidence="2" type="ORF">SAMN05192551_101591</name>
</gene>
<evidence type="ECO:0000313" key="3">
    <source>
        <dbReference type="Proteomes" id="UP000199287"/>
    </source>
</evidence>
<evidence type="ECO:0000313" key="2">
    <source>
        <dbReference type="EMBL" id="SFH57353.1"/>
    </source>
</evidence>